<proteinExistence type="predicted"/>
<dbReference type="Gene3D" id="1.20.272.10">
    <property type="match status" value="1"/>
</dbReference>
<accession>A0A6C0L418</accession>
<protein>
    <submittedName>
        <fullName evidence="1">Uncharacterized protein</fullName>
    </submittedName>
</protein>
<evidence type="ECO:0000313" key="1">
    <source>
        <dbReference type="EMBL" id="QHU23570.1"/>
    </source>
</evidence>
<dbReference type="AlphaFoldDB" id="A0A6C0L418"/>
<organism evidence="1">
    <name type="scientific">viral metagenome</name>
    <dbReference type="NCBI Taxonomy" id="1070528"/>
    <lineage>
        <taxon>unclassified sequences</taxon>
        <taxon>metagenomes</taxon>
        <taxon>organismal metagenomes</taxon>
    </lineage>
</organism>
<name>A0A6C0L418_9ZZZZ</name>
<dbReference type="EMBL" id="MN741034">
    <property type="protein sequence ID" value="QHU23570.1"/>
    <property type="molecule type" value="Genomic_DNA"/>
</dbReference>
<reference evidence="1" key="1">
    <citation type="journal article" date="2020" name="Nature">
        <title>Giant virus diversity and host interactions through global metagenomics.</title>
        <authorList>
            <person name="Schulz F."/>
            <person name="Roux S."/>
            <person name="Paez-Espino D."/>
            <person name="Jungbluth S."/>
            <person name="Walsh D.A."/>
            <person name="Denef V.J."/>
            <person name="McMahon K.D."/>
            <person name="Konstantinidis K.T."/>
            <person name="Eloe-Fadrosh E.A."/>
            <person name="Kyrpides N.C."/>
            <person name="Woyke T."/>
        </authorList>
    </citation>
    <scope>NUCLEOTIDE SEQUENCE</scope>
    <source>
        <strain evidence="1">GVMAG-S-ERX555907-94</strain>
    </source>
</reference>
<sequence>MNEQYQIIDSRIPVDMKTKTFSGFKKSDVIQAVFKSIEMKKIEQACHWATECIVSGHSMLLWDKLVVFSSKVVHINNPRLPQYMLMKNNILMNQVRRLDNKSKDSILLLRNSQMVRNLFFDVISTLATSSKTKRYDKYSKIDEKEDFKYENIQKRLLSKMNILPSYIIHFNDPDELRIIINEIFTLCKNKQFGYERCCYWIIWLTKWEALHKKKNTSWNISGRNVDGINPKHCANFIWIIWEVIFEELKTRRNNTIKKQIESLYSLYKMNYSPGKRNTRLPLVFHAIGYLTHTINMNIPIRSDTKIFIQVQSNVNKMFLAKKINEVKTKPIVQVPKKKEEIHIELVENKIDIFNEIDNIVKK</sequence>